<keyword evidence="8" id="KW-1185">Reference proteome</keyword>
<proteinExistence type="predicted"/>
<feature type="transmembrane region" description="Helical" evidence="5">
    <location>
        <begin position="254"/>
        <end position="272"/>
    </location>
</feature>
<evidence type="ECO:0000256" key="3">
    <source>
        <dbReference type="ARBA" id="ARBA00022989"/>
    </source>
</evidence>
<dbReference type="Proteomes" id="UP000515873">
    <property type="component" value="Chromosome"/>
</dbReference>
<evidence type="ECO:0000256" key="5">
    <source>
        <dbReference type="SAM" id="Phobius"/>
    </source>
</evidence>
<evidence type="ECO:0000313" key="7">
    <source>
        <dbReference type="EMBL" id="QNK03648.1"/>
    </source>
</evidence>
<sequence length="362" mass="38607">MLADLKTLLRGLWRDLATLLKPGPRLVDQAEAVASVLLAIALAQLAGTRNVGWAAFSGFMVIRSHLAASTQRAALRVLGTVAGALAGYLVAVRIVGHPWWACLALAVVVTGTMYMVLVGRRTYAWLFTGLTFLMVVVEGVVPQAASPASFALARVEEILIGTGASLLVSYLSSKTLRRWVPGQPPKAAVSNFGWYPDAAWHAVQAGLAAAVIPLFARWIAVPTLIQAGITVMAVMAIPLASLTPASKVVSTRMVYRFIGCGLGALLAIAILLVSHHSVVLITLGVCLGVAIGRHIENGPHRYGYIGVQFALAFLVVLVPDRYASANMEPGLERLLGILAGFAVLLLTQQLFRAWRLLLPRIK</sequence>
<dbReference type="Pfam" id="PF13515">
    <property type="entry name" value="FUSC_2"/>
    <property type="match status" value="2"/>
</dbReference>
<feature type="transmembrane region" description="Helical" evidence="5">
    <location>
        <begin position="73"/>
        <end position="91"/>
    </location>
</feature>
<feature type="transmembrane region" description="Helical" evidence="5">
    <location>
        <begin position="218"/>
        <end position="242"/>
    </location>
</feature>
<feature type="transmembrane region" description="Helical" evidence="5">
    <location>
        <begin position="278"/>
        <end position="295"/>
    </location>
</feature>
<dbReference type="KEGG" id="dtl:H8F01_02335"/>
<accession>A0A7G8QA40</accession>
<feature type="domain" description="Integral membrane bound transporter" evidence="6">
    <location>
        <begin position="241"/>
        <end position="346"/>
    </location>
</feature>
<dbReference type="InterPro" id="IPR049453">
    <property type="entry name" value="Memb_transporter_dom"/>
</dbReference>
<dbReference type="EMBL" id="CP060412">
    <property type="protein sequence ID" value="QNK03648.1"/>
    <property type="molecule type" value="Genomic_DNA"/>
</dbReference>
<feature type="transmembrane region" description="Helical" evidence="5">
    <location>
        <begin position="334"/>
        <end position="354"/>
    </location>
</feature>
<evidence type="ECO:0000256" key="1">
    <source>
        <dbReference type="ARBA" id="ARBA00004141"/>
    </source>
</evidence>
<comment type="subcellular location">
    <subcellularLocation>
        <location evidence="1">Membrane</location>
        <topology evidence="1">Multi-pass membrane protein</topology>
    </subcellularLocation>
</comment>
<feature type="transmembrane region" description="Helical" evidence="5">
    <location>
        <begin position="124"/>
        <end position="145"/>
    </location>
</feature>
<keyword evidence="4 5" id="KW-0472">Membrane</keyword>
<feature type="transmembrane region" description="Helical" evidence="5">
    <location>
        <begin position="97"/>
        <end position="117"/>
    </location>
</feature>
<dbReference type="AlphaFoldDB" id="A0A7G8QA40"/>
<reference evidence="7 8" key="1">
    <citation type="submission" date="2020-08" db="EMBL/GenBank/DDBJ databases">
        <title>Dyella sp. G9 isolated from forest soil.</title>
        <authorList>
            <person name="Fu J."/>
            <person name="Qiu L."/>
        </authorList>
    </citation>
    <scope>NUCLEOTIDE SEQUENCE [LARGE SCALE GENOMIC DNA]</scope>
    <source>
        <strain evidence="7 8">G9</strain>
    </source>
</reference>
<evidence type="ECO:0000313" key="8">
    <source>
        <dbReference type="Proteomes" id="UP000515873"/>
    </source>
</evidence>
<keyword evidence="2 5" id="KW-0812">Transmembrane</keyword>
<gene>
    <name evidence="7" type="ORF">H8F01_02335</name>
</gene>
<name>A0A7G8QA40_9GAMM</name>
<evidence type="ECO:0000256" key="4">
    <source>
        <dbReference type="ARBA" id="ARBA00023136"/>
    </source>
</evidence>
<feature type="transmembrane region" description="Helical" evidence="5">
    <location>
        <begin position="302"/>
        <end position="322"/>
    </location>
</feature>
<feature type="domain" description="Integral membrane bound transporter" evidence="6">
    <location>
        <begin position="38"/>
        <end position="168"/>
    </location>
</feature>
<organism evidence="7 8">
    <name type="scientific">Dyella telluris</name>
    <dbReference type="NCBI Taxonomy" id="2763498"/>
    <lineage>
        <taxon>Bacteria</taxon>
        <taxon>Pseudomonadati</taxon>
        <taxon>Pseudomonadota</taxon>
        <taxon>Gammaproteobacteria</taxon>
        <taxon>Lysobacterales</taxon>
        <taxon>Rhodanobacteraceae</taxon>
        <taxon>Dyella</taxon>
    </lineage>
</organism>
<evidence type="ECO:0000259" key="6">
    <source>
        <dbReference type="Pfam" id="PF13515"/>
    </source>
</evidence>
<keyword evidence="3 5" id="KW-1133">Transmembrane helix</keyword>
<evidence type="ECO:0000256" key="2">
    <source>
        <dbReference type="ARBA" id="ARBA00022692"/>
    </source>
</evidence>
<dbReference type="GO" id="GO:0016020">
    <property type="term" value="C:membrane"/>
    <property type="evidence" value="ECO:0007669"/>
    <property type="project" value="UniProtKB-SubCell"/>
</dbReference>
<protein>
    <submittedName>
        <fullName evidence="7">FUSC family protein</fullName>
    </submittedName>
</protein>